<proteinExistence type="predicted"/>
<accession>A0AAV3YVK6</accession>
<comment type="caution">
    <text evidence="1">The sequence shown here is derived from an EMBL/GenBank/DDBJ whole genome shotgun (WGS) entry which is preliminary data.</text>
</comment>
<sequence length="93" mass="10644">MRQRIAHTWAVQKKGFLDPHLWVDKEGSMSLSHLLQFLLNVADVGYDTYSPSDVFELETLSVAKNAIFMGLWQVFACAFLTKRRVISHYPSQG</sequence>
<keyword evidence="2" id="KW-1185">Reference proteome</keyword>
<protein>
    <submittedName>
        <fullName evidence="1">Uncharacterized protein</fullName>
    </submittedName>
</protein>
<dbReference type="AlphaFoldDB" id="A0AAV3YVK6"/>
<organism evidence="1 2">
    <name type="scientific">Plakobranchus ocellatus</name>
    <dbReference type="NCBI Taxonomy" id="259542"/>
    <lineage>
        <taxon>Eukaryota</taxon>
        <taxon>Metazoa</taxon>
        <taxon>Spiralia</taxon>
        <taxon>Lophotrochozoa</taxon>
        <taxon>Mollusca</taxon>
        <taxon>Gastropoda</taxon>
        <taxon>Heterobranchia</taxon>
        <taxon>Euthyneura</taxon>
        <taxon>Panpulmonata</taxon>
        <taxon>Sacoglossa</taxon>
        <taxon>Placobranchoidea</taxon>
        <taxon>Plakobranchidae</taxon>
        <taxon>Plakobranchus</taxon>
    </lineage>
</organism>
<name>A0AAV3YVK6_9GAST</name>
<gene>
    <name evidence="1" type="ORF">PoB_001340000</name>
</gene>
<dbReference type="EMBL" id="BLXT01001622">
    <property type="protein sequence ID" value="GFN86894.1"/>
    <property type="molecule type" value="Genomic_DNA"/>
</dbReference>
<evidence type="ECO:0000313" key="1">
    <source>
        <dbReference type="EMBL" id="GFN86894.1"/>
    </source>
</evidence>
<reference evidence="1 2" key="1">
    <citation type="journal article" date="2021" name="Elife">
        <title>Chloroplast acquisition without the gene transfer in kleptoplastic sea slugs, Plakobranchus ocellatus.</title>
        <authorList>
            <person name="Maeda T."/>
            <person name="Takahashi S."/>
            <person name="Yoshida T."/>
            <person name="Shimamura S."/>
            <person name="Takaki Y."/>
            <person name="Nagai Y."/>
            <person name="Toyoda A."/>
            <person name="Suzuki Y."/>
            <person name="Arimoto A."/>
            <person name="Ishii H."/>
            <person name="Satoh N."/>
            <person name="Nishiyama T."/>
            <person name="Hasebe M."/>
            <person name="Maruyama T."/>
            <person name="Minagawa J."/>
            <person name="Obokata J."/>
            <person name="Shigenobu S."/>
        </authorList>
    </citation>
    <scope>NUCLEOTIDE SEQUENCE [LARGE SCALE GENOMIC DNA]</scope>
</reference>
<evidence type="ECO:0000313" key="2">
    <source>
        <dbReference type="Proteomes" id="UP000735302"/>
    </source>
</evidence>
<dbReference type="Proteomes" id="UP000735302">
    <property type="component" value="Unassembled WGS sequence"/>
</dbReference>